<dbReference type="RefSeq" id="WP_344303886.1">
    <property type="nucleotide sequence ID" value="NZ_BAAAQQ010000011.1"/>
</dbReference>
<keyword evidence="3" id="KW-1185">Reference proteome</keyword>
<dbReference type="Proteomes" id="UP001500575">
    <property type="component" value="Unassembled WGS sequence"/>
</dbReference>
<comment type="caution">
    <text evidence="2">The sequence shown here is derived from an EMBL/GenBank/DDBJ whole genome shotgun (WGS) entry which is preliminary data.</text>
</comment>
<evidence type="ECO:0008006" key="4">
    <source>
        <dbReference type="Google" id="ProtNLM"/>
    </source>
</evidence>
<feature type="compositionally biased region" description="Pro residues" evidence="1">
    <location>
        <begin position="355"/>
        <end position="365"/>
    </location>
</feature>
<reference evidence="2 3" key="1">
    <citation type="journal article" date="2019" name="Int. J. Syst. Evol. Microbiol.">
        <title>The Global Catalogue of Microorganisms (GCM) 10K type strain sequencing project: providing services to taxonomists for standard genome sequencing and annotation.</title>
        <authorList>
            <consortium name="The Broad Institute Genomics Platform"/>
            <consortium name="The Broad Institute Genome Sequencing Center for Infectious Disease"/>
            <person name="Wu L."/>
            <person name="Ma J."/>
        </authorList>
    </citation>
    <scope>NUCLEOTIDE SEQUENCE [LARGE SCALE GENOMIC DNA]</scope>
    <source>
        <strain evidence="2 3">JCM 16021</strain>
    </source>
</reference>
<dbReference type="InterPro" id="IPR027417">
    <property type="entry name" value="P-loop_NTPase"/>
</dbReference>
<evidence type="ECO:0000256" key="1">
    <source>
        <dbReference type="SAM" id="MobiDB-lite"/>
    </source>
</evidence>
<name>A0ABN2YDM9_9ACTN</name>
<dbReference type="Gene3D" id="3.40.50.300">
    <property type="entry name" value="P-loop containing nucleotide triphosphate hydrolases"/>
    <property type="match status" value="1"/>
</dbReference>
<feature type="region of interest" description="Disordered" evidence="1">
    <location>
        <begin position="350"/>
        <end position="384"/>
    </location>
</feature>
<dbReference type="SUPFAM" id="SSF52540">
    <property type="entry name" value="P-loop containing nucleoside triphosphate hydrolases"/>
    <property type="match status" value="1"/>
</dbReference>
<dbReference type="EMBL" id="BAAAQQ010000011">
    <property type="protein sequence ID" value="GAA2125509.1"/>
    <property type="molecule type" value="Genomic_DNA"/>
</dbReference>
<evidence type="ECO:0000313" key="3">
    <source>
        <dbReference type="Proteomes" id="UP001500575"/>
    </source>
</evidence>
<protein>
    <recommendedName>
        <fullName evidence="4">Sulfotransferase family protein</fullName>
    </recommendedName>
</protein>
<organism evidence="2 3">
    <name type="scientific">Nocardioides bigeumensis</name>
    <dbReference type="NCBI Taxonomy" id="433657"/>
    <lineage>
        <taxon>Bacteria</taxon>
        <taxon>Bacillati</taxon>
        <taxon>Actinomycetota</taxon>
        <taxon>Actinomycetes</taxon>
        <taxon>Propionibacteriales</taxon>
        <taxon>Nocardioidaceae</taxon>
        <taxon>Nocardioides</taxon>
    </lineage>
</organism>
<evidence type="ECO:0000313" key="2">
    <source>
        <dbReference type="EMBL" id="GAA2125509.1"/>
    </source>
</evidence>
<proteinExistence type="predicted"/>
<sequence length="384" mass="41194">MATASGQRVVLHVGLPKTGTTYLQGLLAEHRDSLRERGVLYPFLRPGGMFHAAVEVRGSHEKFGLDQDAIEGSWAALCARAREHNGTTIISHEILGGADEDEIAAALTPLEGLEVHVVVTARDLGRQATAHWQEEVKLGDVRSFADFERDQFRADLSEDLVRAGAERPHFWHAQDFAAALGRWSTAVPFERVHLVVCPPPGAAPSKLWHRFADAAGVPADAVDPGRVPPNAVNASLGRAEIAVLRRVNAALAGSIPQPAYSQIVKRVLAEDALARRHGERPRTPAALVPLLSEATDRWSATVRAAGHPVSGDLGDLRPLPPPDGTPHPDDVDESALLEVTSGALAEVLQRFPLPSAAPPEAPPPRSGTVTRRSGWRAARDRGRG</sequence>
<accession>A0ABN2YDM9</accession>
<gene>
    <name evidence="2" type="ORF">GCM10009843_23270</name>
</gene>
<feature type="region of interest" description="Disordered" evidence="1">
    <location>
        <begin position="304"/>
        <end position="332"/>
    </location>
</feature>